<comment type="caution">
    <text evidence="3">The sequence shown here is derived from an EMBL/GenBank/DDBJ whole genome shotgun (WGS) entry which is preliminary data.</text>
</comment>
<evidence type="ECO:0000259" key="2">
    <source>
        <dbReference type="Pfam" id="PF19089"/>
    </source>
</evidence>
<organism evidence="3 4">
    <name type="scientific">Gilvirhabdus luticola</name>
    <dbReference type="NCBI Taxonomy" id="3079858"/>
    <lineage>
        <taxon>Bacteria</taxon>
        <taxon>Pseudomonadati</taxon>
        <taxon>Bacteroidota</taxon>
        <taxon>Flavobacteriia</taxon>
        <taxon>Flavobacteriales</taxon>
        <taxon>Flavobacteriaceae</taxon>
        <taxon>Gilvirhabdus</taxon>
    </lineage>
</organism>
<dbReference type="Pfam" id="PF19089">
    <property type="entry name" value="DUF5777"/>
    <property type="match status" value="1"/>
</dbReference>
<dbReference type="Proteomes" id="UP001268651">
    <property type="component" value="Unassembled WGS sequence"/>
</dbReference>
<feature type="signal peptide" evidence="1">
    <location>
        <begin position="1"/>
        <end position="21"/>
    </location>
</feature>
<feature type="domain" description="DUF5777" evidence="2">
    <location>
        <begin position="38"/>
        <end position="289"/>
    </location>
</feature>
<evidence type="ECO:0000313" key="4">
    <source>
        <dbReference type="Proteomes" id="UP001268651"/>
    </source>
</evidence>
<dbReference type="InterPro" id="IPR045916">
    <property type="entry name" value="DUF5777"/>
</dbReference>
<dbReference type="SUPFAM" id="SSF56935">
    <property type="entry name" value="Porins"/>
    <property type="match status" value="1"/>
</dbReference>
<protein>
    <submittedName>
        <fullName evidence="3">DUF5777 family beta-barrel protein</fullName>
    </submittedName>
</protein>
<keyword evidence="1" id="KW-0732">Signal</keyword>
<dbReference type="RefSeq" id="WP_316660830.1">
    <property type="nucleotide sequence ID" value="NZ_JAWHTF010000001.1"/>
</dbReference>
<gene>
    <name evidence="3" type="ORF">RXV94_02470</name>
</gene>
<evidence type="ECO:0000313" key="3">
    <source>
        <dbReference type="EMBL" id="MDU8885009.1"/>
    </source>
</evidence>
<sequence>MKKYKTLLLLTFLIMPFLVLAQEKQKDSIVDKPERPAFESSSIIDNATNILFSKNTLEVMMQHRFGLIDEENSLGGIYGANANIRIGVSYAILDRLTIGYGITKNNRFSDFNWKVGVLSQTRSDKIPVSITYYGNFTIDGRSGKQWDDEFYLKQHRYSYFHQLIIARRFNPNLSLQFAPSISHFNFVDGSFMNNDRFSIAFGGRFKISPQTSILLDYSQPITSFDKDEFEFDYNHPGISLGVEFATSGHAFQLFMTNYNGIVPQQNYMMNTNDFFGGDILIGFNITRVYNF</sequence>
<accession>A0ABU3U3M7</accession>
<keyword evidence="4" id="KW-1185">Reference proteome</keyword>
<reference evidence="3 4" key="1">
    <citation type="submission" date="2023-10" db="EMBL/GenBank/DDBJ databases">
        <title>Marimonas sp. nov. isolated from tidal mud flat.</title>
        <authorList>
            <person name="Jaincy N.J."/>
            <person name="Srinivasan S."/>
            <person name="Lee S.-S."/>
        </authorList>
    </citation>
    <scope>NUCLEOTIDE SEQUENCE [LARGE SCALE GENOMIC DNA]</scope>
    <source>
        <strain evidence="3 4">MJ-SS3</strain>
    </source>
</reference>
<dbReference type="EMBL" id="JAWHTF010000001">
    <property type="protein sequence ID" value="MDU8885009.1"/>
    <property type="molecule type" value="Genomic_DNA"/>
</dbReference>
<feature type="chain" id="PRO_5046511291" evidence="1">
    <location>
        <begin position="22"/>
        <end position="291"/>
    </location>
</feature>
<evidence type="ECO:0000256" key="1">
    <source>
        <dbReference type="SAM" id="SignalP"/>
    </source>
</evidence>
<name>A0ABU3U3M7_9FLAO</name>
<proteinExistence type="predicted"/>